<reference evidence="2 3" key="1">
    <citation type="submission" date="2024-06" db="EMBL/GenBank/DDBJ databases">
        <title>The Natural Products Discovery Center: Release of the First 8490 Sequenced Strains for Exploring Actinobacteria Biosynthetic Diversity.</title>
        <authorList>
            <person name="Kalkreuter E."/>
            <person name="Kautsar S.A."/>
            <person name="Yang D."/>
            <person name="Bader C.D."/>
            <person name="Teijaro C.N."/>
            <person name="Fluegel L."/>
            <person name="Davis C.M."/>
            <person name="Simpson J.R."/>
            <person name="Lauterbach L."/>
            <person name="Steele A.D."/>
            <person name="Gui C."/>
            <person name="Meng S."/>
            <person name="Li G."/>
            <person name="Viehrig K."/>
            <person name="Ye F."/>
            <person name="Su P."/>
            <person name="Kiefer A.F."/>
            <person name="Nichols A."/>
            <person name="Cepeda A.J."/>
            <person name="Yan W."/>
            <person name="Fan B."/>
            <person name="Jiang Y."/>
            <person name="Adhikari A."/>
            <person name="Zheng C.-J."/>
            <person name="Schuster L."/>
            <person name="Cowan T.M."/>
            <person name="Smanski M.J."/>
            <person name="Chevrette M.G."/>
            <person name="De Carvalho L.P.S."/>
            <person name="Shen B."/>
        </authorList>
    </citation>
    <scope>NUCLEOTIDE SEQUENCE [LARGE SCALE GENOMIC DNA]</scope>
    <source>
        <strain evidence="2 3">NPDC048946</strain>
    </source>
</reference>
<organism evidence="2 3">
    <name type="scientific">Streptodolium elevatio</name>
    <dbReference type="NCBI Taxonomy" id="3157996"/>
    <lineage>
        <taxon>Bacteria</taxon>
        <taxon>Bacillati</taxon>
        <taxon>Actinomycetota</taxon>
        <taxon>Actinomycetes</taxon>
        <taxon>Kitasatosporales</taxon>
        <taxon>Streptomycetaceae</taxon>
        <taxon>Streptodolium</taxon>
    </lineage>
</organism>
<evidence type="ECO:0000256" key="1">
    <source>
        <dbReference type="SAM" id="MobiDB-lite"/>
    </source>
</evidence>
<dbReference type="EMBL" id="JBEZFP010000254">
    <property type="protein sequence ID" value="MEU8140159.1"/>
    <property type="molecule type" value="Genomic_DNA"/>
</dbReference>
<keyword evidence="3" id="KW-1185">Reference proteome</keyword>
<feature type="compositionally biased region" description="Low complexity" evidence="1">
    <location>
        <begin position="234"/>
        <end position="246"/>
    </location>
</feature>
<gene>
    <name evidence="2" type="ORF">AB0C36_42580</name>
</gene>
<accession>A0ABV3DWM6</accession>
<protein>
    <submittedName>
        <fullName evidence="2">Uncharacterized protein</fullName>
    </submittedName>
</protein>
<name>A0ABV3DWM6_9ACTN</name>
<dbReference type="RefSeq" id="WP_358365037.1">
    <property type="nucleotide sequence ID" value="NZ_JBEZFP010000254.1"/>
</dbReference>
<dbReference type="Proteomes" id="UP001551482">
    <property type="component" value="Unassembled WGS sequence"/>
</dbReference>
<sequence length="393" mass="42247">MAIAVGAALTSPAPANAIQGCYGAYRHCYAYAQGYGAGNNSFNAWTNAVGTELFISCLHTPTWDDFINHEMWMLTRSNISNPTYLTWLEAGYTAGTVVDSGGVNYSGFQYYWADSRDNWNWNYHEHMAGWASVNTWVNFSFYWRGNGNWDVYLNGNWIGASLGVGDWAGGAQSGMESTSSNVVGQGFARYMQYADPNWNWHWAYDWPQNNDPALFNTGSFFGIPYVNTKTPCPSSAAAAENSASSARAKKPQLQTGGAPERPASGRPVEQPSPDALVPTGKAPNKADLLAIARQFAASNGVSDPKDVKVVETTRQTAATAVSGATVNSDQTAYVIEMSGSFTAHRAKVPAGQPTPTGDTLTLTIDANNGSILDWGVTTGKETPTQLGTFTTLS</sequence>
<feature type="region of interest" description="Disordered" evidence="1">
    <location>
        <begin position="232"/>
        <end position="281"/>
    </location>
</feature>
<evidence type="ECO:0000313" key="3">
    <source>
        <dbReference type="Proteomes" id="UP001551482"/>
    </source>
</evidence>
<proteinExistence type="predicted"/>
<evidence type="ECO:0000313" key="2">
    <source>
        <dbReference type="EMBL" id="MEU8140159.1"/>
    </source>
</evidence>
<comment type="caution">
    <text evidence="2">The sequence shown here is derived from an EMBL/GenBank/DDBJ whole genome shotgun (WGS) entry which is preliminary data.</text>
</comment>